<evidence type="ECO:0000313" key="3">
    <source>
        <dbReference type="Proteomes" id="UP000565711"/>
    </source>
</evidence>
<accession>A0A846Y353</accession>
<gene>
    <name evidence="2" type="ORF">HGA08_12630</name>
</gene>
<dbReference type="Proteomes" id="UP000565711">
    <property type="component" value="Unassembled WGS sequence"/>
</dbReference>
<feature type="region of interest" description="Disordered" evidence="1">
    <location>
        <begin position="1"/>
        <end position="81"/>
    </location>
</feature>
<dbReference type="RefSeq" id="WP_067881516.1">
    <property type="nucleotide sequence ID" value="NZ_JAAXOP010000006.1"/>
</dbReference>
<dbReference type="SUPFAM" id="SSF69047">
    <property type="entry name" value="Hypothetical protein YjbJ"/>
    <property type="match status" value="1"/>
</dbReference>
<comment type="caution">
    <text evidence="2">The sequence shown here is derived from an EMBL/GenBank/DDBJ whole genome shotgun (WGS) entry which is preliminary data.</text>
</comment>
<feature type="compositionally biased region" description="Basic and acidic residues" evidence="1">
    <location>
        <begin position="34"/>
        <end position="81"/>
    </location>
</feature>
<evidence type="ECO:0000313" key="2">
    <source>
        <dbReference type="EMBL" id="NKY51059.1"/>
    </source>
</evidence>
<organism evidence="2 3">
    <name type="scientific">Nocardia vermiculata</name>
    <dbReference type="NCBI Taxonomy" id="257274"/>
    <lineage>
        <taxon>Bacteria</taxon>
        <taxon>Bacillati</taxon>
        <taxon>Actinomycetota</taxon>
        <taxon>Actinomycetes</taxon>
        <taxon>Mycobacteriales</taxon>
        <taxon>Nocardiaceae</taxon>
        <taxon>Nocardia</taxon>
    </lineage>
</organism>
<dbReference type="InterPro" id="IPR036629">
    <property type="entry name" value="YjbJ_sf"/>
</dbReference>
<protein>
    <submittedName>
        <fullName evidence="2">CsbD family protein</fullName>
    </submittedName>
</protein>
<proteinExistence type="predicted"/>
<dbReference type="AlphaFoldDB" id="A0A846Y353"/>
<keyword evidence="3" id="KW-1185">Reference proteome</keyword>
<dbReference type="EMBL" id="JAAXOP010000006">
    <property type="protein sequence ID" value="NKY51059.1"/>
    <property type="molecule type" value="Genomic_DNA"/>
</dbReference>
<feature type="compositionally biased region" description="Basic and acidic residues" evidence="1">
    <location>
        <begin position="10"/>
        <end position="25"/>
    </location>
</feature>
<name>A0A846Y353_9NOCA</name>
<evidence type="ECO:0000256" key="1">
    <source>
        <dbReference type="SAM" id="MobiDB-lite"/>
    </source>
</evidence>
<reference evidence="2 3" key="1">
    <citation type="submission" date="2020-04" db="EMBL/GenBank/DDBJ databases">
        <title>MicrobeNet Type strains.</title>
        <authorList>
            <person name="Nicholson A.C."/>
        </authorList>
    </citation>
    <scope>NUCLEOTIDE SEQUENCE [LARGE SCALE GENOMIC DNA]</scope>
    <source>
        <strain evidence="2 3">JCM 12354</strain>
    </source>
</reference>
<sequence>MSDQNTGPREGIKGVVEDAKGKAKEAAGIVTGKNDLESEGRAQQEKAESHREAAQKEAEAEKARADARVDEARQQSHQQDR</sequence>